<reference evidence="10" key="1">
    <citation type="journal article" date="2014" name="BMC Genomics">
        <title>Genome sequencing of two Neorhizobium galegae strains reveals a noeT gene responsible for the unusual acetylation of the nodulation factors.</title>
        <authorList>
            <person name="Osterman J."/>
            <person name="Marsh J."/>
            <person name="Laine P.K."/>
            <person name="Zeng Z."/>
            <person name="Alatalo E."/>
            <person name="Sullivan J.T."/>
            <person name="Young J.P."/>
            <person name="Thomas-Oates J."/>
            <person name="Paulin L."/>
            <person name="Lindstrom K."/>
        </authorList>
    </citation>
    <scope>NUCLEOTIDE SEQUENCE [LARGE SCALE GENOMIC DNA]</scope>
    <source>
        <strain evidence="10">HAMBI 540</strain>
    </source>
</reference>
<dbReference type="RefSeq" id="WP_038587776.1">
    <property type="nucleotide sequence ID" value="NZ_HG938353.1"/>
</dbReference>
<feature type="transmembrane region" description="Helical" evidence="7">
    <location>
        <begin position="100"/>
        <end position="125"/>
    </location>
</feature>
<sequence length="431" mass="45579">MNTADLVAIGGFVAMFVLMGLRVPLGVSMGLVGVFGFAAMRGISPALNLLTTSPIRVITDFNLTLVPFFILMGVFATNSGMSRELFRTGNAWLGQFRGGLALSTIAACAGFAAICGSSIATAATMTRVALPEMRKAGYADATSTGVIAAGGTLGILIPPSVMMVVYAFLTETDVGQLLMAGVVPGILATLMYMATVLIAHGKRLPPGTKFDLREALTSLRDVWAVLVLFLAVIGVIYLGVATATEAAAVGAMLTMIIGILRGRLGFKLIMQSLVESLRTSVSLFSVLIGAILFGYFLAITQSPQKLTAFLVGMDLGPYGTLTLILVIFFIAGALMDEMAMIILLVPIVFPVITHLGFDPIWFGVIIVVSCELGMITPPVGINVFVINSIAKDVKITTIYGGVMPFILTDIIRLILLVLFPAIALWLPTTMR</sequence>
<feature type="transmembrane region" description="Helical" evidence="7">
    <location>
        <begin position="146"/>
        <end position="169"/>
    </location>
</feature>
<dbReference type="PATRIC" id="fig|1028800.3.peg.2293"/>
<keyword evidence="7" id="KW-0813">Transport</keyword>
<feature type="transmembrane region" description="Helical" evidence="7">
    <location>
        <begin position="246"/>
        <end position="264"/>
    </location>
</feature>
<keyword evidence="6 7" id="KW-0472">Membrane</keyword>
<evidence type="ECO:0000256" key="3">
    <source>
        <dbReference type="ARBA" id="ARBA00022519"/>
    </source>
</evidence>
<keyword evidence="2" id="KW-1003">Cell membrane</keyword>
<evidence type="ECO:0000256" key="6">
    <source>
        <dbReference type="ARBA" id="ARBA00023136"/>
    </source>
</evidence>
<dbReference type="InterPro" id="IPR004681">
    <property type="entry name" value="TRAP_DctM"/>
</dbReference>
<dbReference type="GO" id="GO:0022857">
    <property type="term" value="F:transmembrane transporter activity"/>
    <property type="evidence" value="ECO:0007669"/>
    <property type="project" value="UniProtKB-UniRule"/>
</dbReference>
<name>A0A068SQG6_NEOGA</name>
<dbReference type="HOGENOM" id="CLU_019824_4_0_5"/>
<dbReference type="GO" id="GO:0005886">
    <property type="term" value="C:plasma membrane"/>
    <property type="evidence" value="ECO:0007669"/>
    <property type="project" value="UniProtKB-SubCell"/>
</dbReference>
<organism evidence="9 10">
    <name type="scientific">Neorhizobium galegae bv. orientalis str. HAMBI 540</name>
    <dbReference type="NCBI Taxonomy" id="1028800"/>
    <lineage>
        <taxon>Bacteria</taxon>
        <taxon>Pseudomonadati</taxon>
        <taxon>Pseudomonadota</taxon>
        <taxon>Alphaproteobacteria</taxon>
        <taxon>Hyphomicrobiales</taxon>
        <taxon>Rhizobiaceae</taxon>
        <taxon>Rhizobium/Agrobacterium group</taxon>
        <taxon>Neorhizobium</taxon>
    </lineage>
</organism>
<feature type="transmembrane region" description="Helical" evidence="7">
    <location>
        <begin position="398"/>
        <end position="426"/>
    </location>
</feature>
<feature type="transmembrane region" description="Helical" evidence="7">
    <location>
        <begin position="309"/>
        <end position="331"/>
    </location>
</feature>
<feature type="transmembrane region" description="Helical" evidence="7">
    <location>
        <begin position="175"/>
        <end position="201"/>
    </location>
</feature>
<dbReference type="Proteomes" id="UP000028181">
    <property type="component" value="Chromosome I"/>
</dbReference>
<dbReference type="PIRSF" id="PIRSF006066">
    <property type="entry name" value="HI0050"/>
    <property type="match status" value="1"/>
</dbReference>
<dbReference type="InterPro" id="IPR010656">
    <property type="entry name" value="DctM"/>
</dbReference>
<keyword evidence="10" id="KW-1185">Reference proteome</keyword>
<dbReference type="Pfam" id="PF06808">
    <property type="entry name" value="DctM"/>
    <property type="match status" value="1"/>
</dbReference>
<feature type="transmembrane region" description="Helical" evidence="7">
    <location>
        <begin position="276"/>
        <end position="297"/>
    </location>
</feature>
<evidence type="ECO:0000256" key="2">
    <source>
        <dbReference type="ARBA" id="ARBA00022475"/>
    </source>
</evidence>
<evidence type="ECO:0000313" key="10">
    <source>
        <dbReference type="Proteomes" id="UP000028181"/>
    </source>
</evidence>
<keyword evidence="5 7" id="KW-1133">Transmembrane helix</keyword>
<evidence type="ECO:0000259" key="8">
    <source>
        <dbReference type="Pfam" id="PF06808"/>
    </source>
</evidence>
<comment type="similarity">
    <text evidence="7">Belongs to the TRAP transporter large permease family.</text>
</comment>
<dbReference type="OrthoDB" id="9783448at2"/>
<feature type="transmembrane region" description="Helical" evidence="7">
    <location>
        <begin position="61"/>
        <end position="80"/>
    </location>
</feature>
<evidence type="ECO:0000256" key="5">
    <source>
        <dbReference type="ARBA" id="ARBA00022989"/>
    </source>
</evidence>
<feature type="domain" description="TRAP C4-dicarboxylate transport system permease DctM subunit" evidence="8">
    <location>
        <begin position="12"/>
        <end position="422"/>
    </location>
</feature>
<keyword evidence="3 7" id="KW-0997">Cell inner membrane</keyword>
<comment type="function">
    <text evidence="7">Part of the tripartite ATP-independent periplasmic (TRAP) transport system.</text>
</comment>
<feature type="transmembrane region" description="Helical" evidence="7">
    <location>
        <begin position="222"/>
        <end position="240"/>
    </location>
</feature>
<feature type="transmembrane region" description="Helical" evidence="7">
    <location>
        <begin position="361"/>
        <end position="386"/>
    </location>
</feature>
<comment type="subunit">
    <text evidence="7">The complex comprises the extracytoplasmic solute receptor protein and the two transmembrane proteins.</text>
</comment>
<evidence type="ECO:0000256" key="4">
    <source>
        <dbReference type="ARBA" id="ARBA00022692"/>
    </source>
</evidence>
<comment type="subcellular location">
    <subcellularLocation>
        <location evidence="1 7">Cell inner membrane</location>
        <topology evidence="1 7">Multi-pass membrane protein</topology>
    </subcellularLocation>
</comment>
<dbReference type="KEGG" id="ngg:RG540_CH22650"/>
<keyword evidence="4 7" id="KW-0812">Transmembrane</keyword>
<proteinExistence type="inferred from homology"/>
<accession>A0A068SQG6</accession>
<dbReference type="PANTHER" id="PTHR33362">
    <property type="entry name" value="SIALIC ACID TRAP TRANSPORTER PERMEASE PROTEIN SIAT-RELATED"/>
    <property type="match status" value="1"/>
</dbReference>
<evidence type="ECO:0000256" key="1">
    <source>
        <dbReference type="ARBA" id="ARBA00004429"/>
    </source>
</evidence>
<dbReference type="EMBL" id="HG938353">
    <property type="protein sequence ID" value="CDN48433.1"/>
    <property type="molecule type" value="Genomic_DNA"/>
</dbReference>
<feature type="transmembrane region" description="Helical" evidence="7">
    <location>
        <begin position="12"/>
        <end position="40"/>
    </location>
</feature>
<gene>
    <name evidence="9" type="ORF">RG540_CH22650</name>
</gene>
<dbReference type="GeneID" id="24255577"/>
<dbReference type="eggNOG" id="COG1593">
    <property type="taxonomic scope" value="Bacteria"/>
</dbReference>
<dbReference type="AlphaFoldDB" id="A0A068SQG6"/>
<protein>
    <recommendedName>
        <fullName evidence="7">TRAP transporter large permease protein</fullName>
    </recommendedName>
</protein>
<evidence type="ECO:0000313" key="9">
    <source>
        <dbReference type="EMBL" id="CDN48433.1"/>
    </source>
</evidence>
<evidence type="ECO:0000256" key="7">
    <source>
        <dbReference type="RuleBase" id="RU369079"/>
    </source>
</evidence>
<feature type="transmembrane region" description="Helical" evidence="7">
    <location>
        <begin position="338"/>
        <end position="355"/>
    </location>
</feature>
<dbReference type="PANTHER" id="PTHR33362:SF5">
    <property type="entry name" value="C4-DICARBOXYLATE TRAP TRANSPORTER LARGE PERMEASE PROTEIN DCTM"/>
    <property type="match status" value="1"/>
</dbReference>
<dbReference type="NCBIfam" id="TIGR00786">
    <property type="entry name" value="dctM"/>
    <property type="match status" value="1"/>
</dbReference>